<dbReference type="GO" id="GO:0005737">
    <property type="term" value="C:cytoplasm"/>
    <property type="evidence" value="ECO:0007669"/>
    <property type="project" value="TreeGrafter"/>
</dbReference>
<protein>
    <recommendedName>
        <fullName evidence="5">biotin--[biotin carboxyl-carrier protein] ligase</fullName>
        <ecNumber evidence="5">6.3.4.15</ecNumber>
    </recommendedName>
</protein>
<dbReference type="InterPro" id="IPR008988">
    <property type="entry name" value="Transcriptional_repressor_C"/>
</dbReference>
<gene>
    <name evidence="7" type="ORF">IAD04_01215</name>
</gene>
<dbReference type="Gene3D" id="3.30.930.10">
    <property type="entry name" value="Bira Bifunctional Protein, Domain 2"/>
    <property type="match status" value="1"/>
</dbReference>
<evidence type="ECO:0000256" key="3">
    <source>
        <dbReference type="ARBA" id="ARBA00022840"/>
    </source>
</evidence>
<evidence type="ECO:0000313" key="8">
    <source>
        <dbReference type="Proteomes" id="UP000886893"/>
    </source>
</evidence>
<comment type="caution">
    <text evidence="7">The sequence shown here is derived from an EMBL/GenBank/DDBJ whole genome shotgun (WGS) entry which is preliminary data.</text>
</comment>
<evidence type="ECO:0000256" key="2">
    <source>
        <dbReference type="ARBA" id="ARBA00022741"/>
    </source>
</evidence>
<dbReference type="Pfam" id="PF03099">
    <property type="entry name" value="BPL_LplA_LipB"/>
    <property type="match status" value="1"/>
</dbReference>
<dbReference type="AlphaFoldDB" id="A0A9D1G7T6"/>
<dbReference type="InterPro" id="IPR003142">
    <property type="entry name" value="BPL_C"/>
</dbReference>
<dbReference type="CDD" id="cd16442">
    <property type="entry name" value="BPL"/>
    <property type="match status" value="1"/>
</dbReference>
<dbReference type="InterPro" id="IPR004408">
    <property type="entry name" value="Biotin_CoA_COase_ligase"/>
</dbReference>
<dbReference type="GO" id="GO:0009249">
    <property type="term" value="P:protein lipoylation"/>
    <property type="evidence" value="ECO:0007669"/>
    <property type="project" value="UniProtKB-ARBA"/>
</dbReference>
<dbReference type="Pfam" id="PF02237">
    <property type="entry name" value="BPL_C"/>
    <property type="match status" value="1"/>
</dbReference>
<proteinExistence type="predicted"/>
<dbReference type="SUPFAM" id="SSF55681">
    <property type="entry name" value="Class II aaRS and biotin synthetases"/>
    <property type="match status" value="1"/>
</dbReference>
<dbReference type="InterPro" id="IPR045864">
    <property type="entry name" value="aa-tRNA-synth_II/BPL/LPL"/>
</dbReference>
<keyword evidence="1 7" id="KW-0436">Ligase</keyword>
<evidence type="ECO:0000256" key="4">
    <source>
        <dbReference type="ARBA" id="ARBA00023267"/>
    </source>
</evidence>
<evidence type="ECO:0000313" key="7">
    <source>
        <dbReference type="EMBL" id="HIT16985.1"/>
    </source>
</evidence>
<evidence type="ECO:0000256" key="1">
    <source>
        <dbReference type="ARBA" id="ARBA00022598"/>
    </source>
</evidence>
<keyword evidence="4" id="KW-0092">Biotin</keyword>
<organism evidence="7 8">
    <name type="scientific">Candidatus Caccosoma faecigallinarum</name>
    <dbReference type="NCBI Taxonomy" id="2840720"/>
    <lineage>
        <taxon>Bacteria</taxon>
        <taxon>Bacillati</taxon>
        <taxon>Bacillota</taxon>
        <taxon>Bacillota incertae sedis</taxon>
        <taxon>Candidatus Caccosoma</taxon>
    </lineage>
</organism>
<dbReference type="InterPro" id="IPR004143">
    <property type="entry name" value="BPL_LPL_catalytic"/>
</dbReference>
<feature type="domain" description="BPL/LPL catalytic" evidence="6">
    <location>
        <begin position="1"/>
        <end position="172"/>
    </location>
</feature>
<evidence type="ECO:0000259" key="6">
    <source>
        <dbReference type="PROSITE" id="PS51733"/>
    </source>
</evidence>
<dbReference type="PROSITE" id="PS51733">
    <property type="entry name" value="BPL_LPL_CATALYTIC"/>
    <property type="match status" value="1"/>
</dbReference>
<dbReference type="PANTHER" id="PTHR12835">
    <property type="entry name" value="BIOTIN PROTEIN LIGASE"/>
    <property type="match status" value="1"/>
</dbReference>
<keyword evidence="2" id="KW-0547">Nucleotide-binding</keyword>
<reference evidence="7" key="1">
    <citation type="submission" date="2020-10" db="EMBL/GenBank/DDBJ databases">
        <authorList>
            <person name="Gilroy R."/>
        </authorList>
    </citation>
    <scope>NUCLEOTIDE SEQUENCE</scope>
    <source>
        <strain evidence="7">14508</strain>
    </source>
</reference>
<dbReference type="GO" id="GO:0005524">
    <property type="term" value="F:ATP binding"/>
    <property type="evidence" value="ECO:0007669"/>
    <property type="project" value="UniProtKB-KW"/>
</dbReference>
<dbReference type="SUPFAM" id="SSF50037">
    <property type="entry name" value="C-terminal domain of transcriptional repressors"/>
    <property type="match status" value="1"/>
</dbReference>
<accession>A0A9D1G7T6</accession>
<dbReference type="NCBIfam" id="TIGR00121">
    <property type="entry name" value="birA_ligase"/>
    <property type="match status" value="1"/>
</dbReference>
<evidence type="ECO:0000256" key="5">
    <source>
        <dbReference type="ARBA" id="ARBA00024227"/>
    </source>
</evidence>
<dbReference type="Proteomes" id="UP000886893">
    <property type="component" value="Unassembled WGS sequence"/>
</dbReference>
<reference evidence="7" key="2">
    <citation type="journal article" date="2021" name="PeerJ">
        <title>Extensive microbial diversity within the chicken gut microbiome revealed by metagenomics and culture.</title>
        <authorList>
            <person name="Gilroy R."/>
            <person name="Ravi A."/>
            <person name="Getino M."/>
            <person name="Pursley I."/>
            <person name="Horton D.L."/>
            <person name="Alikhan N.F."/>
            <person name="Baker D."/>
            <person name="Gharbi K."/>
            <person name="Hall N."/>
            <person name="Watson M."/>
            <person name="Adriaenssens E.M."/>
            <person name="Foster-Nyarko E."/>
            <person name="Jarju S."/>
            <person name="Secka A."/>
            <person name="Antonio M."/>
            <person name="Oren A."/>
            <person name="Chaudhuri R.R."/>
            <person name="La Ragione R."/>
            <person name="Hildebrand F."/>
            <person name="Pallen M.J."/>
        </authorList>
    </citation>
    <scope>NUCLEOTIDE SEQUENCE</scope>
    <source>
        <strain evidence="7">14508</strain>
    </source>
</reference>
<dbReference type="GO" id="GO:0016740">
    <property type="term" value="F:transferase activity"/>
    <property type="evidence" value="ECO:0007669"/>
    <property type="project" value="UniProtKB-ARBA"/>
</dbReference>
<dbReference type="EC" id="6.3.4.15" evidence="5"/>
<name>A0A9D1G7T6_9FIRM</name>
<dbReference type="PANTHER" id="PTHR12835:SF5">
    <property type="entry name" value="BIOTIN--PROTEIN LIGASE"/>
    <property type="match status" value="1"/>
</dbReference>
<dbReference type="GO" id="GO:0004077">
    <property type="term" value="F:biotin--[biotin carboxyl-carrier protein] ligase activity"/>
    <property type="evidence" value="ECO:0007669"/>
    <property type="project" value="UniProtKB-EC"/>
</dbReference>
<sequence length="241" mass="27886">MKRFYLDSIDSTNDYCKKNLSFLPSFCVVYTFNQTHGKGRNQRTWVSVPYQNLSFSIVVKKTIAQPASLSIMAALAMIQTLKHFQIEAQIKWPNDILIHKKKVCGILIEAITQDIQSNYVIGIGLNVNTTFFDETLKKKATSLFLELNKKISLKKVLSIYLKKWHKLFVSFKKNKDIILQEYKKYSCVLHQKIEFEYQGQFCNGIVLDILDDGSLLVQMNNKKITINYGEVSLKNFYEEGV</sequence>
<keyword evidence="3" id="KW-0067">ATP-binding</keyword>
<dbReference type="EMBL" id="DVKI01000039">
    <property type="protein sequence ID" value="HIT16985.1"/>
    <property type="molecule type" value="Genomic_DNA"/>
</dbReference>
<dbReference type="Gene3D" id="2.30.30.100">
    <property type="match status" value="1"/>
</dbReference>